<keyword evidence="2" id="KW-1185">Reference proteome</keyword>
<accession>A0ABR3XJH1</accession>
<evidence type="ECO:0000313" key="1">
    <source>
        <dbReference type="EMBL" id="KAL1875891.1"/>
    </source>
</evidence>
<protein>
    <submittedName>
        <fullName evidence="1">Uncharacterized protein</fullName>
    </submittedName>
</protein>
<reference evidence="1 2" key="1">
    <citation type="journal article" date="2024" name="IMA Fungus">
        <title>IMA Genome - F19 : A genome assembly and annotation guide to empower mycologists, including annotated draft genome sequences of Ceratocystis pirilliformis, Diaporthe australafricana, Fusarium ophioides, Paecilomyces lecythidis, and Sporothrix stenoceras.</title>
        <authorList>
            <person name="Aylward J."/>
            <person name="Wilson A.M."/>
            <person name="Visagie C.M."/>
            <person name="Spraker J."/>
            <person name="Barnes I."/>
            <person name="Buitendag C."/>
            <person name="Ceriani C."/>
            <person name="Del Mar Angel L."/>
            <person name="du Plessis D."/>
            <person name="Fuchs T."/>
            <person name="Gasser K."/>
            <person name="Kramer D."/>
            <person name="Li W."/>
            <person name="Munsamy K."/>
            <person name="Piso A."/>
            <person name="Price J.L."/>
            <person name="Sonnekus B."/>
            <person name="Thomas C."/>
            <person name="van der Nest A."/>
            <person name="van Dijk A."/>
            <person name="van Heerden A."/>
            <person name="van Vuuren N."/>
            <person name="Yilmaz N."/>
            <person name="Duong T.A."/>
            <person name="van der Merwe N.A."/>
            <person name="Wingfield M.J."/>
            <person name="Wingfield B.D."/>
        </authorList>
    </citation>
    <scope>NUCLEOTIDE SEQUENCE [LARGE SCALE GENOMIC DNA]</scope>
    <source>
        <strain evidence="1 2">CMW 18300</strain>
    </source>
</reference>
<comment type="caution">
    <text evidence="1">The sequence shown here is derived from an EMBL/GenBank/DDBJ whole genome shotgun (WGS) entry which is preliminary data.</text>
</comment>
<proteinExistence type="predicted"/>
<name>A0ABR3XJH1_9PEZI</name>
<organism evidence="1 2">
    <name type="scientific">Diaporthe australafricana</name>
    <dbReference type="NCBI Taxonomy" id="127596"/>
    <lineage>
        <taxon>Eukaryota</taxon>
        <taxon>Fungi</taxon>
        <taxon>Dikarya</taxon>
        <taxon>Ascomycota</taxon>
        <taxon>Pezizomycotina</taxon>
        <taxon>Sordariomycetes</taxon>
        <taxon>Sordariomycetidae</taxon>
        <taxon>Diaporthales</taxon>
        <taxon>Diaporthaceae</taxon>
        <taxon>Diaporthe</taxon>
    </lineage>
</organism>
<evidence type="ECO:0000313" key="2">
    <source>
        <dbReference type="Proteomes" id="UP001583177"/>
    </source>
</evidence>
<gene>
    <name evidence="1" type="ORF">Daus18300_003082</name>
</gene>
<dbReference type="Proteomes" id="UP001583177">
    <property type="component" value="Unassembled WGS sequence"/>
</dbReference>
<sequence length="135" mass="14517">MSVTEDGQTEGFAAPSTGIKQALLPFCTAIVEFESMPPPRNSPETRRATHLPRRRCSNFNRAEWLLICASGLHVLSGKYEAISVFLAMLDLAAVRMGCHAADDIGQGCFQIATASRTSFSATLLGSHAATVQRGF</sequence>
<dbReference type="EMBL" id="JAWRVE010000018">
    <property type="protein sequence ID" value="KAL1875891.1"/>
    <property type="molecule type" value="Genomic_DNA"/>
</dbReference>